<keyword evidence="2" id="KW-1133">Transmembrane helix</keyword>
<name>A0A9W9VVP1_9EURO</name>
<reference evidence="3" key="1">
    <citation type="submission" date="2022-11" db="EMBL/GenBank/DDBJ databases">
        <authorList>
            <person name="Petersen C."/>
        </authorList>
    </citation>
    <scope>NUCLEOTIDE SEQUENCE</scope>
    <source>
        <strain evidence="3">IBT 29864</strain>
    </source>
</reference>
<keyword evidence="2" id="KW-0472">Membrane</keyword>
<proteinExistence type="predicted"/>
<dbReference type="InterPro" id="IPR021840">
    <property type="entry name" value="DUF3433"/>
</dbReference>
<evidence type="ECO:0000256" key="2">
    <source>
        <dbReference type="SAM" id="Phobius"/>
    </source>
</evidence>
<evidence type="ECO:0000256" key="1">
    <source>
        <dbReference type="SAM" id="MobiDB-lite"/>
    </source>
</evidence>
<dbReference type="Proteomes" id="UP001147782">
    <property type="component" value="Unassembled WGS sequence"/>
</dbReference>
<dbReference type="Pfam" id="PF11915">
    <property type="entry name" value="DUF3433"/>
    <property type="match status" value="2"/>
</dbReference>
<feature type="transmembrane region" description="Helical" evidence="2">
    <location>
        <begin position="544"/>
        <end position="564"/>
    </location>
</feature>
<feature type="transmembrane region" description="Helical" evidence="2">
    <location>
        <begin position="768"/>
        <end position="791"/>
    </location>
</feature>
<protein>
    <submittedName>
        <fullName evidence="3">Uncharacterized protein</fullName>
    </submittedName>
</protein>
<dbReference type="RefSeq" id="XP_056560742.1">
    <property type="nucleotide sequence ID" value="XM_056694013.1"/>
</dbReference>
<sequence length="1422" mass="156793">MAARQYSPNEDRKLLGNTKSYFSHLVRPSRSSLRDGSNQGDTSSQNTTGGNARQSVQAKVPEKKTRETLVAGWIPYTFRHYFMGVLSIVTFGLVLVTFLLWWKSSTNYGLGPDDGSSALLFGWRYSPTAITVLWIQLTAMLFDDVKRTEPYARLARPEGAKASTSILETPSPWWITLYRGFAKKKYGRRSWILICASLINIVGFLAISPLSSAYLYSEEIIVPHTADFLRYSPVSNSPLPIDMDQTTHFRTIANLLQNVSTSPWITDNYTILPFWPTSLKDGAIGSLPTSSQQTWKAETTMFKSELSCTEMNSVSENANSENVSIIWSSADGCKYGLSATQDLFTTGGASWSNTSTFFYADETLFVSEKFSSSNRTVECNGREIIIATEPWPSVTNPSRYVAQLCSTKYYMANILVTVALAGDEPEISFNETDFIQNKVLIPETLINTTLFQDMTLTSEWNSYMISSPSMMGGASVILGALYDYNMTKLVNDPDIVSSAARAKQRYFGEVIQSALSQYNAAKKVPMQAQIRAVETRVVVQSGPAVALGTLFSLCFLLLLVVWCASRLNHRPLNLTKDPATTAGVAYLVTQNSRARSGFQSLRQPSSNDLQKRLGGEWFYTDSQGLSRNHPDQARTEEIAQSKNGTPGLLRLPALIGMVVVLVAMVVAVCVLYHYAEGSDLYQKAFVYQFNVSLFSGSMSSIAPFSMIPTILAVGIGLWWSAMDENFRRLQPYLSMAKHDPPYKQGVDLSYQTSYWFWAAGKAAFNKQWLLFLVTLGSTLSPIYTTAMSALFDRGTGVITNPMTLQRNLELREIPFIYETQQSMYPGASMNYPTAVLETLYQNLSSYYMYTAIVQLALNGSEPAWSKDGWSFVPLDMSSISSSESLAKLGASQADSLGPASQTNVTFNTPAIRGRIECSPPPIQVLTNLSSWTTATDLSNHTVWNKSTIPDGVNGGYQLGNTYKSRQFPSSITPLLPGQNQSECLGCTTAFVNPAMLTCCGNGSADSRMGSVAIGYWSPNDALDYFSPTSWQKNFTAKWFYGDAITGIKVNNNSVTSQVDAGPLFPSPPSISLFSCEPIIETADASVTVDPSSGEIQSFNITSSPKVATGAFTDNFVAHNGSLTDLRAGYSEFNVTISYGHIFMSTLLTAADLQRISGVSHTLGYTVESLDDNTFNIRDEMEGLNMDFMTYAMYSMAKKNPHALLDADTFVTLAQKTFTTFFQHFVGSNISMNTGGWAYQTINASLPADLAPAVEYVNGYMSGSKATAYQDTIHPISHTNRTVAAQVSQRVELLQMNAVAVWLSVGIMAWLILTTFIVAILQKRYFGRLVRNVECLGDVLVLIAGSANLLQVVREIQAGRLAPEDYEHLRTRLGWFVDEDGALRWGVEMEEAFRDGPGVQWVAAPCFSKKGTNTWSLSDENRQ</sequence>
<evidence type="ECO:0000313" key="4">
    <source>
        <dbReference type="Proteomes" id="UP001147782"/>
    </source>
</evidence>
<dbReference type="GeneID" id="81433190"/>
<organism evidence="3 4">
    <name type="scientific">Penicillium cataractarum</name>
    <dbReference type="NCBI Taxonomy" id="2100454"/>
    <lineage>
        <taxon>Eukaryota</taxon>
        <taxon>Fungi</taxon>
        <taxon>Dikarya</taxon>
        <taxon>Ascomycota</taxon>
        <taxon>Pezizomycotina</taxon>
        <taxon>Eurotiomycetes</taxon>
        <taxon>Eurotiomycetidae</taxon>
        <taxon>Eurotiales</taxon>
        <taxon>Aspergillaceae</taxon>
        <taxon>Penicillium</taxon>
    </lineage>
</organism>
<feature type="transmembrane region" description="Helical" evidence="2">
    <location>
        <begin position="191"/>
        <end position="216"/>
    </location>
</feature>
<accession>A0A9W9VVP1</accession>
<dbReference type="PANTHER" id="PTHR37544">
    <property type="entry name" value="SPRAY-RELATED"/>
    <property type="match status" value="1"/>
</dbReference>
<feature type="compositionally biased region" description="Polar residues" evidence="1">
    <location>
        <begin position="29"/>
        <end position="57"/>
    </location>
</feature>
<feature type="transmembrane region" description="Helical" evidence="2">
    <location>
        <begin position="651"/>
        <end position="674"/>
    </location>
</feature>
<feature type="transmembrane region" description="Helical" evidence="2">
    <location>
        <begin position="122"/>
        <end position="142"/>
    </location>
</feature>
<keyword evidence="2" id="KW-0812">Transmembrane</keyword>
<keyword evidence="4" id="KW-1185">Reference proteome</keyword>
<gene>
    <name evidence="3" type="ORF">N7496_001082</name>
</gene>
<reference evidence="3" key="2">
    <citation type="journal article" date="2023" name="IMA Fungus">
        <title>Comparative genomic study of the Penicillium genus elucidates a diverse pangenome and 15 lateral gene transfer events.</title>
        <authorList>
            <person name="Petersen C."/>
            <person name="Sorensen T."/>
            <person name="Nielsen M.R."/>
            <person name="Sondergaard T.E."/>
            <person name="Sorensen J.L."/>
            <person name="Fitzpatrick D.A."/>
            <person name="Frisvad J.C."/>
            <person name="Nielsen K.L."/>
        </authorList>
    </citation>
    <scope>NUCLEOTIDE SEQUENCE</scope>
    <source>
        <strain evidence="3">IBT 29864</strain>
    </source>
</reference>
<evidence type="ECO:0000313" key="3">
    <source>
        <dbReference type="EMBL" id="KAJ5390014.1"/>
    </source>
</evidence>
<dbReference type="PANTHER" id="PTHR37544:SF3">
    <property type="entry name" value="SPRAY"/>
    <property type="match status" value="1"/>
</dbReference>
<comment type="caution">
    <text evidence="3">The sequence shown here is derived from an EMBL/GenBank/DDBJ whole genome shotgun (WGS) entry which is preliminary data.</text>
</comment>
<feature type="transmembrane region" description="Helical" evidence="2">
    <location>
        <begin position="81"/>
        <end position="102"/>
    </location>
</feature>
<dbReference type="OrthoDB" id="3248909at2759"/>
<feature type="transmembrane region" description="Helical" evidence="2">
    <location>
        <begin position="694"/>
        <end position="719"/>
    </location>
</feature>
<feature type="transmembrane region" description="Helical" evidence="2">
    <location>
        <begin position="1298"/>
        <end position="1320"/>
    </location>
</feature>
<dbReference type="EMBL" id="JAPZBS010000001">
    <property type="protein sequence ID" value="KAJ5390014.1"/>
    <property type="molecule type" value="Genomic_DNA"/>
</dbReference>
<feature type="region of interest" description="Disordered" evidence="1">
    <location>
        <begin position="1"/>
        <end position="61"/>
    </location>
</feature>